<dbReference type="AlphaFoldDB" id="A0A7J5TT34"/>
<evidence type="ECO:0000259" key="1">
    <source>
        <dbReference type="Pfam" id="PF13358"/>
    </source>
</evidence>
<dbReference type="EMBL" id="WELI01000014">
    <property type="protein sequence ID" value="KAB7726708.1"/>
    <property type="molecule type" value="Genomic_DNA"/>
</dbReference>
<evidence type="ECO:0000313" key="2">
    <source>
        <dbReference type="EMBL" id="KAB7726708.1"/>
    </source>
</evidence>
<feature type="domain" description="Tc1-like transposase DDE" evidence="1">
    <location>
        <begin position="30"/>
        <end position="179"/>
    </location>
</feature>
<evidence type="ECO:0000313" key="3">
    <source>
        <dbReference type="Proteomes" id="UP000488299"/>
    </source>
</evidence>
<dbReference type="Pfam" id="PF13358">
    <property type="entry name" value="DDE_3"/>
    <property type="match status" value="1"/>
</dbReference>
<proteinExistence type="predicted"/>
<accession>A0A7J5TT34</accession>
<organism evidence="2 3">
    <name type="scientific">Rudanella paleaurantiibacter</name>
    <dbReference type="NCBI Taxonomy" id="2614655"/>
    <lineage>
        <taxon>Bacteria</taxon>
        <taxon>Pseudomonadati</taxon>
        <taxon>Bacteroidota</taxon>
        <taxon>Cytophagia</taxon>
        <taxon>Cytophagales</taxon>
        <taxon>Cytophagaceae</taxon>
        <taxon>Rudanella</taxon>
    </lineage>
</organism>
<protein>
    <submittedName>
        <fullName evidence="2">IS630 family transposase</fullName>
    </submittedName>
</protein>
<comment type="caution">
    <text evidence="2">The sequence shown here is derived from an EMBL/GenBank/DDBJ whole genome shotgun (WGS) entry which is preliminary data.</text>
</comment>
<keyword evidence="3" id="KW-1185">Reference proteome</keyword>
<name>A0A7J5TT34_9BACT</name>
<dbReference type="InterPro" id="IPR047655">
    <property type="entry name" value="Transpos_IS630-like"/>
</dbReference>
<dbReference type="InterPro" id="IPR038717">
    <property type="entry name" value="Tc1-like_DDE_dom"/>
</dbReference>
<sequence>MAKVDSQYLAKMEAVLDFYAQPTDSQRPRLCFDERPCQLLADVLAPLPVQPGKAAKQDNEYVRNGTAVVLLAYDLDTGQRYVQVRQRRTKRDYAEFMHTVLTERYPNVNQLHVLQDNLNTHQAGSFYERFDAVTAHELAHQFVWHYTPKHGSWLNMAEIEFAALSKQCLDRRIGDIATLEKEVLAWVEERNRQAVKINWLFDTPQARKRLKRHYTKINPENSTIIDSTD</sequence>
<gene>
    <name evidence="2" type="ORF">F5984_24090</name>
</gene>
<dbReference type="NCBIfam" id="NF033545">
    <property type="entry name" value="transpos_IS630"/>
    <property type="match status" value="1"/>
</dbReference>
<dbReference type="Proteomes" id="UP000488299">
    <property type="component" value="Unassembled WGS sequence"/>
</dbReference>
<reference evidence="2 3" key="1">
    <citation type="submission" date="2019-10" db="EMBL/GenBank/DDBJ databases">
        <title>Rudanella paleaurantiibacter sp. nov., isolated from sludge.</title>
        <authorList>
            <person name="Xu S.Q."/>
        </authorList>
    </citation>
    <scope>NUCLEOTIDE SEQUENCE [LARGE SCALE GENOMIC DNA]</scope>
    <source>
        <strain evidence="2 3">HX-22-17</strain>
    </source>
</reference>